<dbReference type="AlphaFoldDB" id="A0A8T0F4Q7"/>
<evidence type="ECO:0000256" key="1">
    <source>
        <dbReference type="SAM" id="MobiDB-lite"/>
    </source>
</evidence>
<feature type="compositionally biased region" description="Basic and acidic residues" evidence="1">
    <location>
        <begin position="64"/>
        <end position="81"/>
    </location>
</feature>
<gene>
    <name evidence="2" type="ORF">HNY73_013639</name>
</gene>
<dbReference type="Proteomes" id="UP000807504">
    <property type="component" value="Unassembled WGS sequence"/>
</dbReference>
<evidence type="ECO:0000313" key="3">
    <source>
        <dbReference type="Proteomes" id="UP000807504"/>
    </source>
</evidence>
<sequence length="143" mass="16216">MLAINKKHYLRTTCKMEAAISQHLSTLQRKRFSPEWVRSSSLTPKLKVTPLCRTLSKIMFQEGPDRRDAMRPNTKEREERVQSSGIEAVPMATILYTETGYCSRVARCSGSSDQWMVATPVLSLPLTHTLPEGNPFLPRPNPE</sequence>
<evidence type="ECO:0000313" key="2">
    <source>
        <dbReference type="EMBL" id="KAF8783482.1"/>
    </source>
</evidence>
<protein>
    <submittedName>
        <fullName evidence="2">Uncharacterized protein</fullName>
    </submittedName>
</protein>
<name>A0A8T0F4Q7_ARGBR</name>
<accession>A0A8T0F4Q7</accession>
<proteinExistence type="predicted"/>
<reference evidence="2" key="1">
    <citation type="journal article" date="2020" name="bioRxiv">
        <title>Chromosome-level reference genome of the European wasp spider Argiope bruennichi: a resource for studies on range expansion and evolutionary adaptation.</title>
        <authorList>
            <person name="Sheffer M.M."/>
            <person name="Hoppe A."/>
            <person name="Krehenwinkel H."/>
            <person name="Uhl G."/>
            <person name="Kuss A.W."/>
            <person name="Jensen L."/>
            <person name="Jensen C."/>
            <person name="Gillespie R.G."/>
            <person name="Hoff K.J."/>
            <person name="Prost S."/>
        </authorList>
    </citation>
    <scope>NUCLEOTIDE SEQUENCE</scope>
</reference>
<feature type="region of interest" description="Disordered" evidence="1">
    <location>
        <begin position="64"/>
        <end position="84"/>
    </location>
</feature>
<comment type="caution">
    <text evidence="2">The sequence shown here is derived from an EMBL/GenBank/DDBJ whole genome shotgun (WGS) entry which is preliminary data.</text>
</comment>
<dbReference type="EMBL" id="JABXBU010001863">
    <property type="protein sequence ID" value="KAF8783482.1"/>
    <property type="molecule type" value="Genomic_DNA"/>
</dbReference>
<organism evidence="2 3">
    <name type="scientific">Argiope bruennichi</name>
    <name type="common">Wasp spider</name>
    <name type="synonym">Aranea bruennichi</name>
    <dbReference type="NCBI Taxonomy" id="94029"/>
    <lineage>
        <taxon>Eukaryota</taxon>
        <taxon>Metazoa</taxon>
        <taxon>Ecdysozoa</taxon>
        <taxon>Arthropoda</taxon>
        <taxon>Chelicerata</taxon>
        <taxon>Arachnida</taxon>
        <taxon>Araneae</taxon>
        <taxon>Araneomorphae</taxon>
        <taxon>Entelegynae</taxon>
        <taxon>Araneoidea</taxon>
        <taxon>Araneidae</taxon>
        <taxon>Argiope</taxon>
    </lineage>
</organism>
<keyword evidence="3" id="KW-1185">Reference proteome</keyword>
<reference evidence="2" key="2">
    <citation type="submission" date="2020-06" db="EMBL/GenBank/DDBJ databases">
        <authorList>
            <person name="Sheffer M."/>
        </authorList>
    </citation>
    <scope>NUCLEOTIDE SEQUENCE</scope>
</reference>